<accession>A0A6L5YWT5</accession>
<protein>
    <submittedName>
        <fullName evidence="3">Glycosyl hydrolase</fullName>
    </submittedName>
</protein>
<name>A0A6L5YWT5_9RHOB</name>
<dbReference type="InterPro" id="IPR011040">
    <property type="entry name" value="Sialidase"/>
</dbReference>
<dbReference type="Proteomes" id="UP000474957">
    <property type="component" value="Unassembled WGS sequence"/>
</dbReference>
<dbReference type="GO" id="GO:0016787">
    <property type="term" value="F:hydrolase activity"/>
    <property type="evidence" value="ECO:0007669"/>
    <property type="project" value="UniProtKB-KW"/>
</dbReference>
<evidence type="ECO:0000313" key="4">
    <source>
        <dbReference type="Proteomes" id="UP000474957"/>
    </source>
</evidence>
<gene>
    <name evidence="3" type="ORF">GE300_04115</name>
</gene>
<reference evidence="3 4" key="1">
    <citation type="submission" date="2019-10" db="EMBL/GenBank/DDBJ databases">
        <title>Cognatihalovulum marinum gen. nov. sp. nov., a new member of the family Rhodobacteraceae isolated from deep seawater of the Northwest Indian Ocean.</title>
        <authorList>
            <person name="Ruan C."/>
            <person name="Wang J."/>
            <person name="Zheng X."/>
            <person name="Song L."/>
            <person name="Zhu Y."/>
            <person name="Huang Y."/>
            <person name="Lu Z."/>
            <person name="Du W."/>
            <person name="Huang L."/>
            <person name="Dai X."/>
        </authorList>
    </citation>
    <scope>NUCLEOTIDE SEQUENCE [LARGE SCALE GENOMIC DNA]</scope>
    <source>
        <strain evidence="3 4">2CG4</strain>
    </source>
</reference>
<feature type="region of interest" description="Disordered" evidence="1">
    <location>
        <begin position="231"/>
        <end position="253"/>
    </location>
</feature>
<organism evidence="3 4">
    <name type="scientific">Halovulum marinum</name>
    <dbReference type="NCBI Taxonomy" id="2662447"/>
    <lineage>
        <taxon>Bacteria</taxon>
        <taxon>Pseudomonadati</taxon>
        <taxon>Pseudomonadota</taxon>
        <taxon>Alphaproteobacteria</taxon>
        <taxon>Rhodobacterales</taxon>
        <taxon>Paracoccaceae</taxon>
        <taxon>Halovulum</taxon>
    </lineage>
</organism>
<dbReference type="EMBL" id="WIND01000002">
    <property type="protein sequence ID" value="MSU88806.1"/>
    <property type="molecule type" value="Genomic_DNA"/>
</dbReference>
<sequence length="387" mass="41788">MDASDDTGLPEPTPDRIAAGMDGVLRPTAPGRREALLPSPCVQNHAAFLALQPQGLACLWFGGSLEGKADISVYRSELDGGTWRAPQAISDDPDRSEQNPIQFDAPDGRRLFLHTAQPGGDQDACVVRLRAEGGPPRDLPLPRGTFVRAPVQVRADGAWLLPLFRCVPRPGQRWTGAHDTAALAISADRGETWREIEVPGSTGCVHMTLVPLGDGRIAAFFRRRQADFVHRSESADGGESWSVPQPTDVPNNNSSISVVPLPDGRLAMACNPINAAMHPDRRASLYDELGDDTRPSASGGCNPVWGVPRAPLSLCLSEDGGRSFPLRRVVDDSPGTCLSNDSLDGRNRELSYPSLVAHADGTLDLAYTFFRRAIKHVRLAPDWTETT</sequence>
<evidence type="ECO:0000259" key="2">
    <source>
        <dbReference type="Pfam" id="PF13088"/>
    </source>
</evidence>
<evidence type="ECO:0000256" key="1">
    <source>
        <dbReference type="SAM" id="MobiDB-lite"/>
    </source>
</evidence>
<proteinExistence type="predicted"/>
<feature type="region of interest" description="Disordered" evidence="1">
    <location>
        <begin position="1"/>
        <end position="21"/>
    </location>
</feature>
<dbReference type="PANTHER" id="PTHR43752">
    <property type="entry name" value="BNR/ASP-BOX REPEAT FAMILY PROTEIN"/>
    <property type="match status" value="1"/>
</dbReference>
<dbReference type="InterPro" id="IPR036278">
    <property type="entry name" value="Sialidase_sf"/>
</dbReference>
<feature type="compositionally biased region" description="Polar residues" evidence="1">
    <location>
        <begin position="242"/>
        <end position="253"/>
    </location>
</feature>
<dbReference type="CDD" id="cd15482">
    <property type="entry name" value="Sialidase_non-viral"/>
    <property type="match status" value="1"/>
</dbReference>
<dbReference type="Gene3D" id="2.120.10.10">
    <property type="match status" value="1"/>
</dbReference>
<keyword evidence="4" id="KW-1185">Reference proteome</keyword>
<comment type="caution">
    <text evidence="3">The sequence shown here is derived from an EMBL/GenBank/DDBJ whole genome shotgun (WGS) entry which is preliminary data.</text>
</comment>
<evidence type="ECO:0000313" key="3">
    <source>
        <dbReference type="EMBL" id="MSU88806.1"/>
    </source>
</evidence>
<dbReference type="RefSeq" id="WP_154445184.1">
    <property type="nucleotide sequence ID" value="NZ_WIND01000002.1"/>
</dbReference>
<feature type="domain" description="Sialidase" evidence="2">
    <location>
        <begin position="56"/>
        <end position="364"/>
    </location>
</feature>
<dbReference type="AlphaFoldDB" id="A0A6L5YWT5"/>
<keyword evidence="3" id="KW-0378">Hydrolase</keyword>
<dbReference type="PANTHER" id="PTHR43752:SF2">
    <property type="entry name" value="BNR_ASP-BOX REPEAT FAMILY PROTEIN"/>
    <property type="match status" value="1"/>
</dbReference>
<dbReference type="Pfam" id="PF13088">
    <property type="entry name" value="BNR_2"/>
    <property type="match status" value="1"/>
</dbReference>
<dbReference type="SUPFAM" id="SSF50939">
    <property type="entry name" value="Sialidases"/>
    <property type="match status" value="1"/>
</dbReference>